<comment type="caution">
    <text evidence="3">The sequence shown here is derived from an EMBL/GenBank/DDBJ whole genome shotgun (WGS) entry which is preliminary data.</text>
</comment>
<proteinExistence type="predicted"/>
<protein>
    <recommendedName>
        <fullName evidence="2">DUF7587 domain-containing protein</fullName>
    </recommendedName>
</protein>
<accession>A0AAV9JMU0</accession>
<dbReference type="Proteomes" id="UP001324427">
    <property type="component" value="Unassembled WGS sequence"/>
</dbReference>
<feature type="region of interest" description="Disordered" evidence="1">
    <location>
        <begin position="377"/>
        <end position="448"/>
    </location>
</feature>
<dbReference type="Pfam" id="PF24494">
    <property type="entry name" value="DUF7587"/>
    <property type="match status" value="1"/>
</dbReference>
<organism evidence="3 4">
    <name type="scientific">Oleoguttula mirabilis</name>
    <dbReference type="NCBI Taxonomy" id="1507867"/>
    <lineage>
        <taxon>Eukaryota</taxon>
        <taxon>Fungi</taxon>
        <taxon>Dikarya</taxon>
        <taxon>Ascomycota</taxon>
        <taxon>Pezizomycotina</taxon>
        <taxon>Dothideomycetes</taxon>
        <taxon>Dothideomycetidae</taxon>
        <taxon>Mycosphaerellales</taxon>
        <taxon>Teratosphaeriaceae</taxon>
        <taxon>Oleoguttula</taxon>
    </lineage>
</organism>
<reference evidence="3 4" key="1">
    <citation type="submission" date="2021-11" db="EMBL/GenBank/DDBJ databases">
        <title>Black yeast isolated from Biological Soil Crust.</title>
        <authorList>
            <person name="Kurbessoian T."/>
        </authorList>
    </citation>
    <scope>NUCLEOTIDE SEQUENCE [LARGE SCALE GENOMIC DNA]</scope>
    <source>
        <strain evidence="3 4">CCFEE 5522</strain>
    </source>
</reference>
<name>A0AAV9JMU0_9PEZI</name>
<dbReference type="InterPro" id="IPR056009">
    <property type="entry name" value="DUF7587"/>
</dbReference>
<evidence type="ECO:0000259" key="2">
    <source>
        <dbReference type="Pfam" id="PF24494"/>
    </source>
</evidence>
<evidence type="ECO:0000313" key="4">
    <source>
        <dbReference type="Proteomes" id="UP001324427"/>
    </source>
</evidence>
<evidence type="ECO:0000256" key="1">
    <source>
        <dbReference type="SAM" id="MobiDB-lite"/>
    </source>
</evidence>
<keyword evidence="4" id="KW-1185">Reference proteome</keyword>
<gene>
    <name evidence="3" type="ORF">LTR36_001868</name>
</gene>
<sequence length="448" mass="47888">MQLTTKQESAAKAKLRGLILNISTRTPRFLFRVWSNSSGGEIKLNTTEAITPLAFLKGKGPPTIYDISREKITGLAVGHLTGLQIHTVFSSWTHSLPLVLAWAAVGRHSPTAQISIIATKGLHERNVVLFTPSMRLISDRIPSHYDYEFLAFGVFSGEALLRGNTSADGYLYASEAELAHARSMGTFTINGTNHAPDIANALRLSQDIAKLFGPDFELPVMAYSMSCRARSDADIAQIIETLSSHEVPVDWSSDLTIVTDACETGEYSETERAIGLLRTLAEMQHSGDPMPPTPAPNQDMSFLRVGQILPMPAGINLKSNRLPTPTPNPEVSFLRVGQIISMPASIDLNSNRPEVGPVGPLRIAPLGAPLQYQQGTVGPTQVHGGDAHLQAPSSGGPVQMPSRGGPVQMPSRGGSVQIQGGTGPVQTLGRRGQTRGRAQGQTQGSGQA</sequence>
<evidence type="ECO:0000313" key="3">
    <source>
        <dbReference type="EMBL" id="KAK4546651.1"/>
    </source>
</evidence>
<feature type="domain" description="DUF7587" evidence="2">
    <location>
        <begin position="26"/>
        <end position="136"/>
    </location>
</feature>
<dbReference type="AlphaFoldDB" id="A0AAV9JMU0"/>
<feature type="compositionally biased region" description="Low complexity" evidence="1">
    <location>
        <begin position="426"/>
        <end position="448"/>
    </location>
</feature>
<dbReference type="EMBL" id="JAVFHQ010000014">
    <property type="protein sequence ID" value="KAK4546651.1"/>
    <property type="molecule type" value="Genomic_DNA"/>
</dbReference>